<dbReference type="EC" id="2.1.1.-" evidence="2"/>
<dbReference type="GO" id="GO:0032259">
    <property type="term" value="P:methylation"/>
    <property type="evidence" value="ECO:0007669"/>
    <property type="project" value="UniProtKB-KW"/>
</dbReference>
<keyword evidence="2" id="KW-0808">Transferase</keyword>
<reference evidence="3" key="1">
    <citation type="journal article" date="2019" name="Int. J. Syst. Evol. Microbiol.">
        <title>The Global Catalogue of Microorganisms (GCM) 10K type strain sequencing project: providing services to taxonomists for standard genome sequencing and annotation.</title>
        <authorList>
            <consortium name="The Broad Institute Genomics Platform"/>
            <consortium name="The Broad Institute Genome Sequencing Center for Infectious Disease"/>
            <person name="Wu L."/>
            <person name="Ma J."/>
        </authorList>
    </citation>
    <scope>NUCLEOTIDE SEQUENCE [LARGE SCALE GENOMIC DNA]</scope>
    <source>
        <strain evidence="3">KCTC 32255</strain>
    </source>
</reference>
<proteinExistence type="predicted"/>
<dbReference type="PANTHER" id="PTHR42912">
    <property type="entry name" value="METHYLTRANSFERASE"/>
    <property type="match status" value="1"/>
</dbReference>
<dbReference type="Gene3D" id="3.40.50.150">
    <property type="entry name" value="Vaccinia Virus protein VP39"/>
    <property type="match status" value="1"/>
</dbReference>
<keyword evidence="2" id="KW-0489">Methyltransferase</keyword>
<dbReference type="InterPro" id="IPR029063">
    <property type="entry name" value="SAM-dependent_MTases_sf"/>
</dbReference>
<sequence length="196" mass="20614">MSQSILDQAFGHPSGGLGRIGGALMARGNAATERHVVDVAALAETDIVLVLGPGPGVGLRAAAERARHTTGVDPSEDMLRACVDRCRDLVHSGKVGVRDGSAEATGASDDAFDVVLSVNNVQLWDDIAAGLKEVHRVLRPGGRFVLSSHDKWLPLPRQELVAEVTAAGLTDVQSWTWQPSGLLASLAFQLRAAKPT</sequence>
<dbReference type="InterPro" id="IPR013216">
    <property type="entry name" value="Methyltransf_11"/>
</dbReference>
<feature type="domain" description="Methyltransferase type 11" evidence="1">
    <location>
        <begin position="50"/>
        <end position="146"/>
    </location>
</feature>
<dbReference type="Pfam" id="PF08241">
    <property type="entry name" value="Methyltransf_11"/>
    <property type="match status" value="1"/>
</dbReference>
<evidence type="ECO:0000313" key="2">
    <source>
        <dbReference type="EMBL" id="MFC6867833.1"/>
    </source>
</evidence>
<dbReference type="SUPFAM" id="SSF53335">
    <property type="entry name" value="S-adenosyl-L-methionine-dependent methyltransferases"/>
    <property type="match status" value="1"/>
</dbReference>
<gene>
    <name evidence="2" type="ORF">ACFQGD_11810</name>
</gene>
<organism evidence="2 3">
    <name type="scientific">Haloechinothrix salitolerans</name>
    <dbReference type="NCBI Taxonomy" id="926830"/>
    <lineage>
        <taxon>Bacteria</taxon>
        <taxon>Bacillati</taxon>
        <taxon>Actinomycetota</taxon>
        <taxon>Actinomycetes</taxon>
        <taxon>Pseudonocardiales</taxon>
        <taxon>Pseudonocardiaceae</taxon>
        <taxon>Haloechinothrix</taxon>
    </lineage>
</organism>
<dbReference type="EMBL" id="JBHSXX010000001">
    <property type="protein sequence ID" value="MFC6867833.1"/>
    <property type="molecule type" value="Genomic_DNA"/>
</dbReference>
<comment type="caution">
    <text evidence="2">The sequence shown here is derived from an EMBL/GenBank/DDBJ whole genome shotgun (WGS) entry which is preliminary data.</text>
</comment>
<dbReference type="RefSeq" id="WP_345396427.1">
    <property type="nucleotide sequence ID" value="NZ_BAABLA010000025.1"/>
</dbReference>
<accession>A0ABW2BYY5</accession>
<evidence type="ECO:0000259" key="1">
    <source>
        <dbReference type="Pfam" id="PF08241"/>
    </source>
</evidence>
<dbReference type="Proteomes" id="UP001596337">
    <property type="component" value="Unassembled WGS sequence"/>
</dbReference>
<evidence type="ECO:0000313" key="3">
    <source>
        <dbReference type="Proteomes" id="UP001596337"/>
    </source>
</evidence>
<name>A0ABW2BYY5_9PSEU</name>
<protein>
    <submittedName>
        <fullName evidence="2">Class I SAM-dependent methyltransferase</fullName>
        <ecNumber evidence="2">2.1.1.-</ecNumber>
    </submittedName>
</protein>
<keyword evidence="3" id="KW-1185">Reference proteome</keyword>
<dbReference type="GO" id="GO:0008168">
    <property type="term" value="F:methyltransferase activity"/>
    <property type="evidence" value="ECO:0007669"/>
    <property type="project" value="UniProtKB-KW"/>
</dbReference>
<dbReference type="CDD" id="cd02440">
    <property type="entry name" value="AdoMet_MTases"/>
    <property type="match status" value="1"/>
</dbReference>
<dbReference type="InterPro" id="IPR050508">
    <property type="entry name" value="Methyltransf_Superfamily"/>
</dbReference>